<evidence type="ECO:0000313" key="1">
    <source>
        <dbReference type="EMBL" id="KUF95664.1"/>
    </source>
</evidence>
<accession>A0A0W8DH71</accession>
<organism evidence="1 2">
    <name type="scientific">Phytophthora nicotianae</name>
    <name type="common">Potato buckeye rot agent</name>
    <name type="synonym">Phytophthora parasitica</name>
    <dbReference type="NCBI Taxonomy" id="4792"/>
    <lineage>
        <taxon>Eukaryota</taxon>
        <taxon>Sar</taxon>
        <taxon>Stramenopiles</taxon>
        <taxon>Oomycota</taxon>
        <taxon>Peronosporomycetes</taxon>
        <taxon>Peronosporales</taxon>
        <taxon>Peronosporaceae</taxon>
        <taxon>Phytophthora</taxon>
    </lineage>
</organism>
<dbReference type="AlphaFoldDB" id="A0A0W8DH71"/>
<reference evidence="1 2" key="1">
    <citation type="submission" date="2015-11" db="EMBL/GenBank/DDBJ databases">
        <title>Genomes and virulence difference between two physiological races of Phytophthora nicotianae.</title>
        <authorList>
            <person name="Liu H."/>
            <person name="Ma X."/>
            <person name="Yu H."/>
            <person name="Fang D."/>
            <person name="Li Y."/>
            <person name="Wang X."/>
            <person name="Wang W."/>
            <person name="Dong Y."/>
            <person name="Xiao B."/>
        </authorList>
    </citation>
    <scope>NUCLEOTIDE SEQUENCE [LARGE SCALE GENOMIC DNA]</scope>
    <source>
        <strain evidence="2">race 1</strain>
    </source>
</reference>
<name>A0A0W8DH71_PHYNI</name>
<protein>
    <submittedName>
        <fullName evidence="1">Uncharacterized protein</fullName>
    </submittedName>
</protein>
<evidence type="ECO:0000313" key="2">
    <source>
        <dbReference type="Proteomes" id="UP000054636"/>
    </source>
</evidence>
<dbReference type="Proteomes" id="UP000054636">
    <property type="component" value="Unassembled WGS sequence"/>
</dbReference>
<comment type="caution">
    <text evidence="1">The sequence shown here is derived from an EMBL/GenBank/DDBJ whole genome shotgun (WGS) entry which is preliminary data.</text>
</comment>
<proteinExistence type="predicted"/>
<sequence>MPLEALDSVKVLAKYTPDPRGTIVSPKSGAKVHLGRAMVLGGSLPFDRAWAKTKPSPTPSHWSERTPRFSDDTQLYLATLLEDPSFTVGDTRTVNDADRPLFVSENKRTVAIQLIDRDSSHPDEDFDALLWCEATVKVTITLESGPGYSYRAKLYHNARRAAQLPEDFALVLPPLSEYAELVVYQETQARLRYIVEVETVRG</sequence>
<gene>
    <name evidence="1" type="ORF">AM588_10006809</name>
</gene>
<dbReference type="EMBL" id="LNFP01000211">
    <property type="protein sequence ID" value="KUF95664.1"/>
    <property type="molecule type" value="Genomic_DNA"/>
</dbReference>